<sequence>MPYPPRSRLRPLPQFAGTARTGTVPSAELQAQLEAYVLEQYGSGRSL</sequence>
<organism evidence="2 3">
    <name type="scientific">Modestobacter marinus</name>
    <dbReference type="NCBI Taxonomy" id="477641"/>
    <lineage>
        <taxon>Bacteria</taxon>
        <taxon>Bacillati</taxon>
        <taxon>Actinomycetota</taxon>
        <taxon>Actinomycetes</taxon>
        <taxon>Geodermatophilales</taxon>
        <taxon>Geodermatophilaceae</taxon>
        <taxon>Modestobacter</taxon>
    </lineage>
</organism>
<accession>A0ABQ2G8L7</accession>
<evidence type="ECO:0000313" key="3">
    <source>
        <dbReference type="Proteomes" id="UP000648663"/>
    </source>
</evidence>
<feature type="region of interest" description="Disordered" evidence="1">
    <location>
        <begin position="1"/>
        <end position="23"/>
    </location>
</feature>
<proteinExistence type="predicted"/>
<dbReference type="Proteomes" id="UP000648663">
    <property type="component" value="Unassembled WGS sequence"/>
</dbReference>
<protein>
    <submittedName>
        <fullName evidence="2">Uncharacterized protein</fullName>
    </submittedName>
</protein>
<reference evidence="3" key="1">
    <citation type="journal article" date="2019" name="Int. J. Syst. Evol. Microbiol.">
        <title>The Global Catalogue of Microorganisms (GCM) 10K type strain sequencing project: providing services to taxonomists for standard genome sequencing and annotation.</title>
        <authorList>
            <consortium name="The Broad Institute Genomics Platform"/>
            <consortium name="The Broad Institute Genome Sequencing Center for Infectious Disease"/>
            <person name="Wu L."/>
            <person name="Ma J."/>
        </authorList>
    </citation>
    <scope>NUCLEOTIDE SEQUENCE [LARGE SCALE GENOMIC DNA]</scope>
    <source>
        <strain evidence="3">CGMCC 4.5581</strain>
    </source>
</reference>
<gene>
    <name evidence="2" type="ORF">GCM10011589_41080</name>
</gene>
<name>A0ABQ2G8L7_9ACTN</name>
<dbReference type="EMBL" id="BMMI01000009">
    <property type="protein sequence ID" value="GGL80640.1"/>
    <property type="molecule type" value="Genomic_DNA"/>
</dbReference>
<keyword evidence="3" id="KW-1185">Reference proteome</keyword>
<evidence type="ECO:0000256" key="1">
    <source>
        <dbReference type="SAM" id="MobiDB-lite"/>
    </source>
</evidence>
<comment type="caution">
    <text evidence="2">The sequence shown here is derived from an EMBL/GenBank/DDBJ whole genome shotgun (WGS) entry which is preliminary data.</text>
</comment>
<evidence type="ECO:0000313" key="2">
    <source>
        <dbReference type="EMBL" id="GGL80640.1"/>
    </source>
</evidence>